<feature type="domain" description="Glutamine amidotransferase" evidence="1">
    <location>
        <begin position="63"/>
        <end position="196"/>
    </location>
</feature>
<evidence type="ECO:0000313" key="3">
    <source>
        <dbReference type="Proteomes" id="UP000605148"/>
    </source>
</evidence>
<dbReference type="AlphaFoldDB" id="A0A916WYF1"/>
<accession>A0A916WYF1</accession>
<evidence type="ECO:0000259" key="1">
    <source>
        <dbReference type="Pfam" id="PF00117"/>
    </source>
</evidence>
<dbReference type="NCBIfam" id="NF005072">
    <property type="entry name" value="PRK06490.1"/>
    <property type="match status" value="1"/>
</dbReference>
<dbReference type="Proteomes" id="UP000605148">
    <property type="component" value="Unassembled WGS sequence"/>
</dbReference>
<dbReference type="PANTHER" id="PTHR42695:SF5">
    <property type="entry name" value="GLUTAMINE AMIDOTRANSFERASE YLR126C-RELATED"/>
    <property type="match status" value="1"/>
</dbReference>
<proteinExistence type="predicted"/>
<dbReference type="PROSITE" id="PS51273">
    <property type="entry name" value="GATASE_TYPE_1"/>
    <property type="match status" value="1"/>
</dbReference>
<protein>
    <submittedName>
        <fullName evidence="2">GMP synthase</fullName>
    </submittedName>
</protein>
<organism evidence="2 3">
    <name type="scientific">Roseibium aquae</name>
    <dbReference type="NCBI Taxonomy" id="1323746"/>
    <lineage>
        <taxon>Bacteria</taxon>
        <taxon>Pseudomonadati</taxon>
        <taxon>Pseudomonadota</taxon>
        <taxon>Alphaproteobacteria</taxon>
        <taxon>Hyphomicrobiales</taxon>
        <taxon>Stappiaceae</taxon>
        <taxon>Roseibium</taxon>
    </lineage>
</organism>
<dbReference type="CDD" id="cd01741">
    <property type="entry name" value="GATase1_1"/>
    <property type="match status" value="1"/>
</dbReference>
<dbReference type="Pfam" id="PF00117">
    <property type="entry name" value="GATase"/>
    <property type="match status" value="1"/>
</dbReference>
<dbReference type="InterPro" id="IPR017926">
    <property type="entry name" value="GATASE"/>
</dbReference>
<keyword evidence="3" id="KW-1185">Reference proteome</keyword>
<dbReference type="SUPFAM" id="SSF52317">
    <property type="entry name" value="Class I glutamine amidotransferase-like"/>
    <property type="match status" value="1"/>
</dbReference>
<name>A0A916WYF1_9HYPH</name>
<dbReference type="EMBL" id="BMFA01000002">
    <property type="protein sequence ID" value="GGB39197.1"/>
    <property type="molecule type" value="Genomic_DNA"/>
</dbReference>
<dbReference type="Gene3D" id="3.40.50.880">
    <property type="match status" value="1"/>
</dbReference>
<reference evidence="2" key="1">
    <citation type="journal article" date="2014" name="Int. J. Syst. Evol. Microbiol.">
        <title>Complete genome sequence of Corynebacterium casei LMG S-19264T (=DSM 44701T), isolated from a smear-ripened cheese.</title>
        <authorList>
            <consortium name="US DOE Joint Genome Institute (JGI-PGF)"/>
            <person name="Walter F."/>
            <person name="Albersmeier A."/>
            <person name="Kalinowski J."/>
            <person name="Ruckert C."/>
        </authorList>
    </citation>
    <scope>NUCLEOTIDE SEQUENCE</scope>
    <source>
        <strain evidence="2">CGMCC 1.12426</strain>
    </source>
</reference>
<comment type="caution">
    <text evidence="2">The sequence shown here is derived from an EMBL/GenBank/DDBJ whole genome shotgun (WGS) entry which is preliminary data.</text>
</comment>
<dbReference type="InterPro" id="IPR029062">
    <property type="entry name" value="Class_I_gatase-like"/>
</dbReference>
<dbReference type="InterPro" id="IPR044992">
    <property type="entry name" value="ChyE-like"/>
</dbReference>
<reference evidence="2" key="2">
    <citation type="submission" date="2020-09" db="EMBL/GenBank/DDBJ databases">
        <authorList>
            <person name="Sun Q."/>
            <person name="Zhou Y."/>
        </authorList>
    </citation>
    <scope>NUCLEOTIDE SEQUENCE</scope>
    <source>
        <strain evidence="2">CGMCC 1.12426</strain>
    </source>
</reference>
<gene>
    <name evidence="2" type="ORF">GCM10011316_09040</name>
</gene>
<evidence type="ECO:0000313" key="2">
    <source>
        <dbReference type="EMBL" id="GGB39197.1"/>
    </source>
</evidence>
<sequence>MRSFPHSGGMLQKSPSPPARPRVLIVLHQETSTPGRVGQELARRGFCLDIRKPRFGDSLPATMEDHAGAVIFGGPMSANDPDAFVKKETDWIRVPLAENKPFLGICLGAQMMVKHLGGTVSGHKDGLVEIGYYPLNATTAGEDLMAWPDKVYQWHREGFSLPSGCELLAKGTHVYPNQAIRYGPSAYGIQFHPELTYQMMVRWTTKAAERMLLPGAKQRRDHFAGRFVYDRAVKSWLDGFLDRWIGTAETPVQAQPMKAAE</sequence>
<dbReference type="PANTHER" id="PTHR42695">
    <property type="entry name" value="GLUTAMINE AMIDOTRANSFERASE YLR126C-RELATED"/>
    <property type="match status" value="1"/>
</dbReference>
<dbReference type="GO" id="GO:0005829">
    <property type="term" value="C:cytosol"/>
    <property type="evidence" value="ECO:0007669"/>
    <property type="project" value="TreeGrafter"/>
</dbReference>